<dbReference type="Proteomes" id="UP000799537">
    <property type="component" value="Unassembled WGS sequence"/>
</dbReference>
<evidence type="ECO:0000313" key="1">
    <source>
        <dbReference type="EMBL" id="KAF2158383.1"/>
    </source>
</evidence>
<dbReference type="RefSeq" id="XP_033659272.1">
    <property type="nucleotide sequence ID" value="XM_033819278.1"/>
</dbReference>
<protein>
    <recommendedName>
        <fullName evidence="3">Transcription factor domain-containing protein</fullName>
    </recommendedName>
</protein>
<dbReference type="PANTHER" id="PTHR47784">
    <property type="entry name" value="STEROL UPTAKE CONTROL PROTEIN 2"/>
    <property type="match status" value="1"/>
</dbReference>
<dbReference type="OrthoDB" id="4937900at2759"/>
<dbReference type="PANTHER" id="PTHR47784:SF5">
    <property type="entry name" value="STEROL UPTAKE CONTROL PROTEIN 2"/>
    <property type="match status" value="1"/>
</dbReference>
<organism evidence="1 2">
    <name type="scientific">Zasmidium cellare ATCC 36951</name>
    <dbReference type="NCBI Taxonomy" id="1080233"/>
    <lineage>
        <taxon>Eukaryota</taxon>
        <taxon>Fungi</taxon>
        <taxon>Dikarya</taxon>
        <taxon>Ascomycota</taxon>
        <taxon>Pezizomycotina</taxon>
        <taxon>Dothideomycetes</taxon>
        <taxon>Dothideomycetidae</taxon>
        <taxon>Mycosphaerellales</taxon>
        <taxon>Mycosphaerellaceae</taxon>
        <taxon>Zasmidium</taxon>
    </lineage>
</organism>
<accession>A0A6A6BV40</accession>
<dbReference type="InterPro" id="IPR053157">
    <property type="entry name" value="Sterol_Uptake_Regulator"/>
</dbReference>
<evidence type="ECO:0008006" key="3">
    <source>
        <dbReference type="Google" id="ProtNLM"/>
    </source>
</evidence>
<proteinExistence type="predicted"/>
<dbReference type="GO" id="GO:0001228">
    <property type="term" value="F:DNA-binding transcription activator activity, RNA polymerase II-specific"/>
    <property type="evidence" value="ECO:0007669"/>
    <property type="project" value="TreeGrafter"/>
</dbReference>
<dbReference type="EMBL" id="ML993676">
    <property type="protein sequence ID" value="KAF2158383.1"/>
    <property type="molecule type" value="Genomic_DNA"/>
</dbReference>
<dbReference type="InterPro" id="IPR021858">
    <property type="entry name" value="Fun_TF"/>
</dbReference>
<dbReference type="AlphaFoldDB" id="A0A6A6BV40"/>
<dbReference type="GeneID" id="54572550"/>
<sequence>MKRDPTAPRVSDSAARVNGLIAPLLHFWYTSTSLTVSSKSQQHVWQSSLVELSFRHPFLLHGILAVAAVHKAGVFPAESQRLMVQSSSHMDVAISAIRTHIEVPDPAICVPLFAASGLLVVHSLGLAQVHPPADPVANLCDWMRLVQGQKVTVQQNWTRLLASEVAPILLSVGGEQRHAGSEMLRLKGLVEQKVPIDSDVRDPYLQAIEQLDLVFTNIHHLLRSGEMFSVAITLSWTATIPAVVLDLISDRDQLALVILAYFAVLFKLQEASWWMRGWGDWTLDAVQSQLDAEYRQWTDWPTQQMRSK</sequence>
<keyword evidence="2" id="KW-1185">Reference proteome</keyword>
<evidence type="ECO:0000313" key="2">
    <source>
        <dbReference type="Proteomes" id="UP000799537"/>
    </source>
</evidence>
<reference evidence="1" key="1">
    <citation type="journal article" date="2020" name="Stud. Mycol.">
        <title>101 Dothideomycetes genomes: a test case for predicting lifestyles and emergence of pathogens.</title>
        <authorList>
            <person name="Haridas S."/>
            <person name="Albert R."/>
            <person name="Binder M."/>
            <person name="Bloem J."/>
            <person name="Labutti K."/>
            <person name="Salamov A."/>
            <person name="Andreopoulos B."/>
            <person name="Baker S."/>
            <person name="Barry K."/>
            <person name="Bills G."/>
            <person name="Bluhm B."/>
            <person name="Cannon C."/>
            <person name="Castanera R."/>
            <person name="Culley D."/>
            <person name="Daum C."/>
            <person name="Ezra D."/>
            <person name="Gonzalez J."/>
            <person name="Henrissat B."/>
            <person name="Kuo A."/>
            <person name="Liang C."/>
            <person name="Lipzen A."/>
            <person name="Lutzoni F."/>
            <person name="Magnuson J."/>
            <person name="Mondo S."/>
            <person name="Nolan M."/>
            <person name="Ohm R."/>
            <person name="Pangilinan J."/>
            <person name="Park H.-J."/>
            <person name="Ramirez L."/>
            <person name="Alfaro M."/>
            <person name="Sun H."/>
            <person name="Tritt A."/>
            <person name="Yoshinaga Y."/>
            <person name="Zwiers L.-H."/>
            <person name="Turgeon B."/>
            <person name="Goodwin S."/>
            <person name="Spatafora J."/>
            <person name="Crous P."/>
            <person name="Grigoriev I."/>
        </authorList>
    </citation>
    <scope>NUCLEOTIDE SEQUENCE</scope>
    <source>
        <strain evidence="1">ATCC 36951</strain>
    </source>
</reference>
<dbReference type="Pfam" id="PF11951">
    <property type="entry name" value="Fungal_trans_2"/>
    <property type="match status" value="1"/>
</dbReference>
<gene>
    <name evidence="1" type="ORF">M409DRAFT_71674</name>
</gene>
<name>A0A6A6BV40_ZASCE</name>